<dbReference type="FunFam" id="3.40.395.10:FF:000001">
    <property type="entry name" value="Sentrin-specific protease 1"/>
    <property type="match status" value="1"/>
</dbReference>
<evidence type="ECO:0000256" key="3">
    <source>
        <dbReference type="ARBA" id="ARBA00022801"/>
    </source>
</evidence>
<dbReference type="SUPFAM" id="SSF54001">
    <property type="entry name" value="Cysteine proteinases"/>
    <property type="match status" value="1"/>
</dbReference>
<proteinExistence type="inferred from homology"/>
<dbReference type="InterPro" id="IPR038765">
    <property type="entry name" value="Papain-like_cys_pep_sf"/>
</dbReference>
<dbReference type="EMBL" id="MCGN01000002">
    <property type="protein sequence ID" value="ORZ00711.1"/>
    <property type="molecule type" value="Genomic_DNA"/>
</dbReference>
<dbReference type="GO" id="GO:0006508">
    <property type="term" value="P:proteolysis"/>
    <property type="evidence" value="ECO:0007669"/>
    <property type="project" value="UniProtKB-KW"/>
</dbReference>
<feature type="domain" description="Ubiquitin-like protease family profile" evidence="5">
    <location>
        <begin position="15"/>
        <end position="179"/>
    </location>
</feature>
<evidence type="ECO:0000256" key="1">
    <source>
        <dbReference type="ARBA" id="ARBA00005234"/>
    </source>
</evidence>
<comment type="similarity">
    <text evidence="1">Belongs to the peptidase C48 family.</text>
</comment>
<keyword evidence="4" id="KW-0788">Thiol protease</keyword>
<dbReference type="PANTHER" id="PTHR12606:SF141">
    <property type="entry name" value="GH15225P-RELATED"/>
    <property type="match status" value="1"/>
</dbReference>
<dbReference type="InterPro" id="IPR003653">
    <property type="entry name" value="Peptidase_C48_C"/>
</dbReference>
<reference evidence="6 7" key="1">
    <citation type="submission" date="2016-07" db="EMBL/GenBank/DDBJ databases">
        <title>Pervasive Adenine N6-methylation of Active Genes in Fungi.</title>
        <authorList>
            <consortium name="DOE Joint Genome Institute"/>
            <person name="Mondo S.J."/>
            <person name="Dannebaum R.O."/>
            <person name="Kuo R.C."/>
            <person name="Labutti K."/>
            <person name="Haridas S."/>
            <person name="Kuo A."/>
            <person name="Salamov A."/>
            <person name="Ahrendt S.R."/>
            <person name="Lipzen A."/>
            <person name="Sullivan W."/>
            <person name="Andreopoulos W.B."/>
            <person name="Clum A."/>
            <person name="Lindquist E."/>
            <person name="Daum C."/>
            <person name="Ramamoorthy G.K."/>
            <person name="Gryganskyi A."/>
            <person name="Culley D."/>
            <person name="Magnuson J.K."/>
            <person name="James T.Y."/>
            <person name="O'Malley M.A."/>
            <person name="Stajich J.E."/>
            <person name="Spatafora J.W."/>
            <person name="Visel A."/>
            <person name="Grigoriev I.V."/>
        </authorList>
    </citation>
    <scope>NUCLEOTIDE SEQUENCE [LARGE SCALE GENOMIC DNA]</scope>
    <source>
        <strain evidence="6 7">NRRL 2496</strain>
    </source>
</reference>
<keyword evidence="3" id="KW-0378">Hydrolase</keyword>
<dbReference type="AlphaFoldDB" id="A0A1X2HMX3"/>
<dbReference type="GO" id="GO:0016926">
    <property type="term" value="P:protein desumoylation"/>
    <property type="evidence" value="ECO:0007669"/>
    <property type="project" value="TreeGrafter"/>
</dbReference>
<evidence type="ECO:0000259" key="5">
    <source>
        <dbReference type="PROSITE" id="PS50600"/>
    </source>
</evidence>
<dbReference type="Pfam" id="PF02902">
    <property type="entry name" value="Peptidase_C48"/>
    <property type="match status" value="1"/>
</dbReference>
<dbReference type="STRING" id="13706.A0A1X2HMX3"/>
<dbReference type="GO" id="GO:0005634">
    <property type="term" value="C:nucleus"/>
    <property type="evidence" value="ECO:0007669"/>
    <property type="project" value="TreeGrafter"/>
</dbReference>
<comment type="caution">
    <text evidence="6">The sequence shown here is derived from an EMBL/GenBank/DDBJ whole genome shotgun (WGS) entry which is preliminary data.</text>
</comment>
<organism evidence="6 7">
    <name type="scientific">Syncephalastrum racemosum</name>
    <name type="common">Filamentous fungus</name>
    <dbReference type="NCBI Taxonomy" id="13706"/>
    <lineage>
        <taxon>Eukaryota</taxon>
        <taxon>Fungi</taxon>
        <taxon>Fungi incertae sedis</taxon>
        <taxon>Mucoromycota</taxon>
        <taxon>Mucoromycotina</taxon>
        <taxon>Mucoromycetes</taxon>
        <taxon>Mucorales</taxon>
        <taxon>Syncephalastraceae</taxon>
        <taxon>Syncephalastrum</taxon>
    </lineage>
</organism>
<protein>
    <recommendedName>
        <fullName evidence="5">Ubiquitin-like protease family profile domain-containing protein</fullName>
    </recommendedName>
</protein>
<dbReference type="GO" id="GO:0060255">
    <property type="term" value="P:regulation of macromolecule metabolic process"/>
    <property type="evidence" value="ECO:0007669"/>
    <property type="project" value="UniProtKB-ARBA"/>
</dbReference>
<dbReference type="PANTHER" id="PTHR12606">
    <property type="entry name" value="SENTRIN/SUMO-SPECIFIC PROTEASE"/>
    <property type="match status" value="1"/>
</dbReference>
<dbReference type="InParanoid" id="A0A1X2HMX3"/>
<dbReference type="OrthoDB" id="1939479at2759"/>
<dbReference type="Gene3D" id="3.40.395.10">
    <property type="entry name" value="Adenoviral Proteinase, Chain A"/>
    <property type="match status" value="1"/>
</dbReference>
<dbReference type="OMA" id="DRAANSQ"/>
<gene>
    <name evidence="6" type="ORF">BCR43DRAFT_434015</name>
</gene>
<accession>A0A1X2HMX3</accession>
<sequence length="210" mass="24122">MTSKEQGQIAVYKTAIVEYKDIHKLAPDTWLNDEIINFYMQLIADRADANVGRLPSVHCYSTFFCSTLRDSGYAKVRRWTKRVDVFAKDLLFIPINYSYHWTLGVVDVQAKTIRVYDSLGGSHGLTLQLLLQYLKDEHKDKKGTEGDFTGWTLDAPKGIPHQENMSDCGVFTCTFAERLAQRQRFDFAQKDMVNIRKRMVLSIVNKAINT</sequence>
<evidence type="ECO:0000313" key="6">
    <source>
        <dbReference type="EMBL" id="ORZ00711.1"/>
    </source>
</evidence>
<name>A0A1X2HMX3_SYNRA</name>
<evidence type="ECO:0000313" key="7">
    <source>
        <dbReference type="Proteomes" id="UP000242180"/>
    </source>
</evidence>
<dbReference type="GO" id="GO:0016929">
    <property type="term" value="F:deSUMOylase activity"/>
    <property type="evidence" value="ECO:0007669"/>
    <property type="project" value="TreeGrafter"/>
</dbReference>
<dbReference type="Proteomes" id="UP000242180">
    <property type="component" value="Unassembled WGS sequence"/>
</dbReference>
<evidence type="ECO:0000256" key="4">
    <source>
        <dbReference type="ARBA" id="ARBA00022807"/>
    </source>
</evidence>
<evidence type="ECO:0000256" key="2">
    <source>
        <dbReference type="ARBA" id="ARBA00022670"/>
    </source>
</evidence>
<keyword evidence="2" id="KW-0645">Protease</keyword>
<dbReference type="PROSITE" id="PS50600">
    <property type="entry name" value="ULP_PROTEASE"/>
    <property type="match status" value="1"/>
</dbReference>
<keyword evidence="7" id="KW-1185">Reference proteome</keyword>
<dbReference type="GO" id="GO:0080090">
    <property type="term" value="P:regulation of primary metabolic process"/>
    <property type="evidence" value="ECO:0007669"/>
    <property type="project" value="UniProtKB-ARBA"/>
</dbReference>